<dbReference type="WBParaSite" id="L893_g16818.t1">
    <property type="protein sequence ID" value="L893_g16818.t1"/>
    <property type="gene ID" value="L893_g16818"/>
</dbReference>
<feature type="domain" description="BRCT" evidence="2">
    <location>
        <begin position="236"/>
        <end position="323"/>
    </location>
</feature>
<dbReference type="SUPFAM" id="SSF52113">
    <property type="entry name" value="BRCT domain"/>
    <property type="match status" value="1"/>
</dbReference>
<dbReference type="CDD" id="cd17744">
    <property type="entry name" value="BRCT_MDC1_rpt1"/>
    <property type="match status" value="1"/>
</dbReference>
<evidence type="ECO:0000259" key="2">
    <source>
        <dbReference type="PROSITE" id="PS50172"/>
    </source>
</evidence>
<dbReference type="SMART" id="SM00292">
    <property type="entry name" value="BRCT"/>
    <property type="match status" value="1"/>
</dbReference>
<evidence type="ECO:0000313" key="3">
    <source>
        <dbReference type="Proteomes" id="UP000095287"/>
    </source>
</evidence>
<feature type="region of interest" description="Disordered" evidence="1">
    <location>
        <begin position="1"/>
        <end position="35"/>
    </location>
</feature>
<accession>A0A1I7YIQ1</accession>
<feature type="region of interest" description="Disordered" evidence="1">
    <location>
        <begin position="59"/>
        <end position="238"/>
    </location>
</feature>
<feature type="compositionally biased region" description="Polar residues" evidence="1">
    <location>
        <begin position="100"/>
        <end position="109"/>
    </location>
</feature>
<reference evidence="4" key="1">
    <citation type="submission" date="2016-11" db="UniProtKB">
        <authorList>
            <consortium name="WormBaseParasite"/>
        </authorList>
    </citation>
    <scope>IDENTIFICATION</scope>
</reference>
<dbReference type="InterPro" id="IPR036420">
    <property type="entry name" value="BRCT_dom_sf"/>
</dbReference>
<protein>
    <submittedName>
        <fullName evidence="4">BRCT domain-containing protein</fullName>
    </submittedName>
</protein>
<dbReference type="Pfam" id="PF00533">
    <property type="entry name" value="BRCT"/>
    <property type="match status" value="1"/>
</dbReference>
<feature type="compositionally biased region" description="Polar residues" evidence="1">
    <location>
        <begin position="132"/>
        <end position="141"/>
    </location>
</feature>
<dbReference type="Proteomes" id="UP000095287">
    <property type="component" value="Unplaced"/>
</dbReference>
<evidence type="ECO:0000313" key="4">
    <source>
        <dbReference type="WBParaSite" id="L893_g16818.t1"/>
    </source>
</evidence>
<proteinExistence type="predicted"/>
<keyword evidence="3" id="KW-1185">Reference proteome</keyword>
<feature type="compositionally biased region" description="Basic residues" evidence="1">
    <location>
        <begin position="1"/>
        <end position="11"/>
    </location>
</feature>
<feature type="compositionally biased region" description="Low complexity" evidence="1">
    <location>
        <begin position="122"/>
        <end position="131"/>
    </location>
</feature>
<dbReference type="Gene3D" id="3.40.50.10190">
    <property type="entry name" value="BRCT domain"/>
    <property type="match status" value="1"/>
</dbReference>
<dbReference type="InterPro" id="IPR001357">
    <property type="entry name" value="BRCT_dom"/>
</dbReference>
<evidence type="ECO:0000256" key="1">
    <source>
        <dbReference type="SAM" id="MobiDB-lite"/>
    </source>
</evidence>
<dbReference type="PROSITE" id="PS50172">
    <property type="entry name" value="BRCT"/>
    <property type="match status" value="1"/>
</dbReference>
<dbReference type="AlphaFoldDB" id="A0A1I7YIQ1"/>
<name>A0A1I7YIQ1_9BILA</name>
<feature type="compositionally biased region" description="Basic and acidic residues" evidence="1">
    <location>
        <begin position="218"/>
        <end position="236"/>
    </location>
</feature>
<feature type="compositionally biased region" description="Basic and acidic residues" evidence="1">
    <location>
        <begin position="12"/>
        <end position="35"/>
    </location>
</feature>
<sequence length="421" mass="46992">MSTQRRSKRGRREVSEHEISDGEVAVKKTRENESHDTALLLRELEELKKSHEALEKRVKQLEADRSNRASTIPPESASRSESVLVTPAKKRNSPVPGPSNIATTPSVRTPKTRKPANEEATPRGTRAAARRLSQNDITATPKSAPRRTRASLRRTQELPESDDEESLASARKSGRFARSAAQKKTLKEADQEESAEDDRMTGSDYADSGSDTEPTSESDDHVTRKKRDSVQVDPNRRRSARNQLAVFLQNASEDAPNLHRLVASFGGTVTEDVAQATHYVADRIEDSAEFACAIALHIPMLNSSWLTDGNAALSKAAYNQFMLRDDDGEERLGINMETLMEKAVFPFADATFTADQKREEVRKIAECCQARFVDTVADMTSGFYVTDKTSPPQSKKIRCVDYETFYRAVCRQNVKTITNRK</sequence>
<organism evidence="3 4">
    <name type="scientific">Steinernema glaseri</name>
    <dbReference type="NCBI Taxonomy" id="37863"/>
    <lineage>
        <taxon>Eukaryota</taxon>
        <taxon>Metazoa</taxon>
        <taxon>Ecdysozoa</taxon>
        <taxon>Nematoda</taxon>
        <taxon>Chromadorea</taxon>
        <taxon>Rhabditida</taxon>
        <taxon>Tylenchina</taxon>
        <taxon>Panagrolaimomorpha</taxon>
        <taxon>Strongyloidoidea</taxon>
        <taxon>Steinernematidae</taxon>
        <taxon>Steinernema</taxon>
    </lineage>
</organism>